<reference evidence="5 6" key="1">
    <citation type="journal article" date="2014" name="PLoS Genet.">
        <title>Phylogenetically driven sequencing of extremely halophilic archaea reveals strategies for static and dynamic osmo-response.</title>
        <authorList>
            <person name="Becker E.A."/>
            <person name="Seitzer P.M."/>
            <person name="Tritt A."/>
            <person name="Larsen D."/>
            <person name="Krusor M."/>
            <person name="Yao A.I."/>
            <person name="Wu D."/>
            <person name="Madern D."/>
            <person name="Eisen J.A."/>
            <person name="Darling A.E."/>
            <person name="Facciotti M.T."/>
        </authorList>
    </citation>
    <scope>NUCLEOTIDE SEQUENCE [LARGE SCALE GENOMIC DNA]</scope>
    <source>
        <strain evidence="5 6">JCM 13552</strain>
    </source>
</reference>
<evidence type="ECO:0008006" key="7">
    <source>
        <dbReference type="Google" id="ProtNLM"/>
    </source>
</evidence>
<gene>
    <name evidence="5" type="ORF">C451_03949</name>
</gene>
<keyword evidence="2" id="KW-0804">Transcription</keyword>
<dbReference type="RefSeq" id="WP_007737871.1">
    <property type="nucleotide sequence ID" value="NZ_AOMF01000090.1"/>
</dbReference>
<accession>M0NF26</accession>
<comment type="caution">
    <text evidence="5">The sequence shown here is derived from an EMBL/GenBank/DDBJ whole genome shotgun (WGS) entry which is preliminary data.</text>
</comment>
<evidence type="ECO:0000313" key="6">
    <source>
        <dbReference type="Proteomes" id="UP000011680"/>
    </source>
</evidence>
<proteinExistence type="predicted"/>
<dbReference type="Pfam" id="PF04967">
    <property type="entry name" value="HTH_10"/>
    <property type="match status" value="1"/>
</dbReference>
<dbReference type="PANTHER" id="PTHR34236">
    <property type="entry name" value="DIMETHYL SULFOXIDE REDUCTASE TRANSCRIPTIONAL ACTIVATOR"/>
    <property type="match status" value="1"/>
</dbReference>
<dbReference type="PATRIC" id="fig|1227457.3.peg.710"/>
<evidence type="ECO:0000259" key="3">
    <source>
        <dbReference type="Pfam" id="PF04967"/>
    </source>
</evidence>
<protein>
    <recommendedName>
        <fullName evidence="7">Bacterio-opsin activator HTH domain-containing protein</fullName>
    </recommendedName>
</protein>
<name>M0NF26_9EURY</name>
<keyword evidence="1" id="KW-0805">Transcription regulation</keyword>
<dbReference type="AlphaFoldDB" id="M0NF26"/>
<dbReference type="OrthoDB" id="202021at2157"/>
<dbReference type="Pfam" id="PF15915">
    <property type="entry name" value="BAT"/>
    <property type="match status" value="1"/>
</dbReference>
<evidence type="ECO:0000313" key="5">
    <source>
        <dbReference type="EMBL" id="EMA56158.1"/>
    </source>
</evidence>
<feature type="domain" description="Bacterioopsin transcriptional activator GAF and HTH associated" evidence="4">
    <location>
        <begin position="6"/>
        <end position="149"/>
    </location>
</feature>
<sequence length="219" mass="24784">MSVVAEFVIDRPSYAAVLDELPEMRLLVEGMTACDHETVLVTVWAEGDDFETFERDLEHEEAVQTIEALSEQIDNKKLYQLRLSAAAMTYWEWTNLGGVLLACTLNGDGMWMRMRFPDRNALAACRDYCTRRDRSFVLNELRTTTDGPDSGSNGLTSTQEELLTEAVDEGYFNIPRDTTLNELADSFDISNQAASERLRRGISNAFENISFQSSERILN</sequence>
<evidence type="ECO:0000259" key="4">
    <source>
        <dbReference type="Pfam" id="PF15915"/>
    </source>
</evidence>
<feature type="domain" description="HTH bat-type" evidence="3">
    <location>
        <begin position="155"/>
        <end position="204"/>
    </location>
</feature>
<evidence type="ECO:0000256" key="1">
    <source>
        <dbReference type="ARBA" id="ARBA00023015"/>
    </source>
</evidence>
<organism evidence="5 6">
    <name type="scientific">Halococcus thailandensis JCM 13552</name>
    <dbReference type="NCBI Taxonomy" id="1227457"/>
    <lineage>
        <taxon>Archaea</taxon>
        <taxon>Methanobacteriati</taxon>
        <taxon>Methanobacteriota</taxon>
        <taxon>Stenosarchaea group</taxon>
        <taxon>Halobacteria</taxon>
        <taxon>Halobacteriales</taxon>
        <taxon>Halococcaceae</taxon>
        <taxon>Halococcus</taxon>
    </lineage>
</organism>
<dbReference type="eggNOG" id="arCOG02280">
    <property type="taxonomic scope" value="Archaea"/>
</dbReference>
<dbReference type="PANTHER" id="PTHR34236:SF1">
    <property type="entry name" value="DIMETHYL SULFOXIDE REDUCTASE TRANSCRIPTIONAL ACTIVATOR"/>
    <property type="match status" value="1"/>
</dbReference>
<dbReference type="InterPro" id="IPR007050">
    <property type="entry name" value="HTH_bacterioopsin"/>
</dbReference>
<keyword evidence="6" id="KW-1185">Reference proteome</keyword>
<dbReference type="EMBL" id="AOMF01000090">
    <property type="protein sequence ID" value="EMA56158.1"/>
    <property type="molecule type" value="Genomic_DNA"/>
</dbReference>
<dbReference type="Proteomes" id="UP000011680">
    <property type="component" value="Unassembled WGS sequence"/>
</dbReference>
<dbReference type="InterPro" id="IPR031803">
    <property type="entry name" value="BAT_GAF/HTH-assoc"/>
</dbReference>
<evidence type="ECO:0000256" key="2">
    <source>
        <dbReference type="ARBA" id="ARBA00023163"/>
    </source>
</evidence>